<keyword evidence="7 10" id="KW-0255">Endonuclease</keyword>
<accession>A0A7C6EAH7</accession>
<dbReference type="GO" id="GO:0005524">
    <property type="term" value="F:ATP binding"/>
    <property type="evidence" value="ECO:0007669"/>
    <property type="project" value="UniProtKB-UniRule"/>
</dbReference>
<feature type="domain" description="Smr" evidence="9">
    <location>
        <begin position="688"/>
        <end position="760"/>
    </location>
</feature>
<evidence type="ECO:0000256" key="2">
    <source>
        <dbReference type="ARBA" id="ARBA00022741"/>
    </source>
</evidence>
<evidence type="ECO:0000256" key="7">
    <source>
        <dbReference type="HAMAP-Rule" id="MF_00092"/>
    </source>
</evidence>
<reference evidence="10" key="1">
    <citation type="journal article" date="2020" name="mSystems">
        <title>Genome- and Community-Level Interaction Insights into Carbon Utilization and Element Cycling Functions of Hydrothermarchaeota in Hydrothermal Sediment.</title>
        <authorList>
            <person name="Zhou Z."/>
            <person name="Liu Y."/>
            <person name="Xu W."/>
            <person name="Pan J."/>
            <person name="Luo Z.H."/>
            <person name="Li M."/>
        </authorList>
    </citation>
    <scope>NUCLEOTIDE SEQUENCE [LARGE SCALE GENOMIC DNA]</scope>
    <source>
        <strain evidence="10">SpSt-876</strain>
    </source>
</reference>
<dbReference type="GO" id="GO:0045910">
    <property type="term" value="P:negative regulation of DNA recombination"/>
    <property type="evidence" value="ECO:0007669"/>
    <property type="project" value="InterPro"/>
</dbReference>
<dbReference type="Pfam" id="PF01713">
    <property type="entry name" value="Smr"/>
    <property type="match status" value="1"/>
</dbReference>
<evidence type="ECO:0000259" key="9">
    <source>
        <dbReference type="PROSITE" id="PS50828"/>
    </source>
</evidence>
<dbReference type="PROSITE" id="PS50828">
    <property type="entry name" value="SMR"/>
    <property type="match status" value="1"/>
</dbReference>
<evidence type="ECO:0000256" key="6">
    <source>
        <dbReference type="ARBA" id="ARBA00023125"/>
    </source>
</evidence>
<comment type="function">
    <text evidence="7">Endonuclease that is involved in the suppression of homologous recombination and thus may have a key role in the control of bacterial genetic diversity.</text>
</comment>
<dbReference type="GO" id="GO:0043023">
    <property type="term" value="F:ribosomal large subunit binding"/>
    <property type="evidence" value="ECO:0007669"/>
    <property type="project" value="UniProtKB-UniRule"/>
</dbReference>
<dbReference type="GO" id="GO:0016887">
    <property type="term" value="F:ATP hydrolysis activity"/>
    <property type="evidence" value="ECO:0007669"/>
    <property type="project" value="InterPro"/>
</dbReference>
<keyword evidence="2 7" id="KW-0547">Nucleotide-binding</keyword>
<dbReference type="InterPro" id="IPR045076">
    <property type="entry name" value="MutS"/>
</dbReference>
<dbReference type="GO" id="GO:0004519">
    <property type="term" value="F:endonuclease activity"/>
    <property type="evidence" value="ECO:0007669"/>
    <property type="project" value="UniProtKB-UniRule"/>
</dbReference>
<dbReference type="SUPFAM" id="SSF160443">
    <property type="entry name" value="SMR domain-like"/>
    <property type="match status" value="1"/>
</dbReference>
<keyword evidence="6 7" id="KW-0238">DNA-binding</keyword>
<comment type="caution">
    <text evidence="10">The sequence shown here is derived from an EMBL/GenBank/DDBJ whole genome shotgun (WGS) entry which is preliminary data.</text>
</comment>
<dbReference type="SMART" id="SM00463">
    <property type="entry name" value="SMR"/>
    <property type="match status" value="1"/>
</dbReference>
<evidence type="ECO:0000256" key="8">
    <source>
        <dbReference type="SAM" id="Coils"/>
    </source>
</evidence>
<dbReference type="Gene3D" id="1.10.1420.10">
    <property type="match status" value="1"/>
</dbReference>
<keyword evidence="5 7" id="KW-0694">RNA-binding</keyword>
<name>A0A7C6EAH7_UNCW3</name>
<dbReference type="Pfam" id="PF00488">
    <property type="entry name" value="MutS_V"/>
    <property type="match status" value="1"/>
</dbReference>
<feature type="coiled-coil region" evidence="8">
    <location>
        <begin position="512"/>
        <end position="596"/>
    </location>
</feature>
<organism evidence="10">
    <name type="scientific">candidate division WOR-3 bacterium</name>
    <dbReference type="NCBI Taxonomy" id="2052148"/>
    <lineage>
        <taxon>Bacteria</taxon>
        <taxon>Bacteria division WOR-3</taxon>
    </lineage>
</organism>
<protein>
    <recommendedName>
        <fullName evidence="7">Endonuclease MutS2</fullName>
        <ecNumber evidence="7">3.1.-.-</ecNumber>
    </recommendedName>
    <alternativeName>
        <fullName evidence="7">Ribosome-associated protein quality control-upstream factor</fullName>
        <shortName evidence="7">RQC-upstream factor</shortName>
        <shortName evidence="7">RqcU</shortName>
        <ecNumber evidence="7">3.6.4.-</ecNumber>
    </alternativeName>
</protein>
<proteinExistence type="inferred from homology"/>
<evidence type="ECO:0000256" key="3">
    <source>
        <dbReference type="ARBA" id="ARBA00022801"/>
    </source>
</evidence>
<dbReference type="EMBL" id="DTLI01000113">
    <property type="protein sequence ID" value="HHS52077.1"/>
    <property type="molecule type" value="Genomic_DNA"/>
</dbReference>
<dbReference type="InterPro" id="IPR036187">
    <property type="entry name" value="DNA_mismatch_repair_MutS_sf"/>
</dbReference>
<gene>
    <name evidence="7" type="primary">mutS2</name>
    <name evidence="7" type="synonym">rqcU</name>
    <name evidence="10" type="ORF">ENW73_04325</name>
</gene>
<dbReference type="InterPro" id="IPR036063">
    <property type="entry name" value="Smr_dom_sf"/>
</dbReference>
<dbReference type="InterPro" id="IPR046893">
    <property type="entry name" value="MSSS"/>
</dbReference>
<dbReference type="GO" id="GO:0072344">
    <property type="term" value="P:rescue of stalled ribosome"/>
    <property type="evidence" value="ECO:0007669"/>
    <property type="project" value="UniProtKB-UniRule"/>
</dbReference>
<dbReference type="GO" id="GO:0019843">
    <property type="term" value="F:rRNA binding"/>
    <property type="evidence" value="ECO:0007669"/>
    <property type="project" value="UniProtKB-UniRule"/>
</dbReference>
<evidence type="ECO:0000256" key="1">
    <source>
        <dbReference type="ARBA" id="ARBA00022730"/>
    </source>
</evidence>
<dbReference type="SUPFAM" id="SSF52540">
    <property type="entry name" value="P-loop containing nucleoside triphosphate hydrolases"/>
    <property type="match status" value="1"/>
</dbReference>
<dbReference type="HAMAP" id="MF_00092">
    <property type="entry name" value="MutS2"/>
    <property type="match status" value="1"/>
</dbReference>
<feature type="binding site" evidence="7">
    <location>
        <begin position="328"/>
        <end position="335"/>
    </location>
    <ligand>
        <name>ATP</name>
        <dbReference type="ChEBI" id="CHEBI:30616"/>
    </ligand>
</feature>
<dbReference type="InterPro" id="IPR000432">
    <property type="entry name" value="DNA_mismatch_repair_MutS_C"/>
</dbReference>
<keyword evidence="3 7" id="KW-0378">Hydrolase</keyword>
<dbReference type="InterPro" id="IPR027417">
    <property type="entry name" value="P-loop_NTPase"/>
</dbReference>
<keyword evidence="4 7" id="KW-0067">ATP-binding</keyword>
<dbReference type="Pfam" id="PF20297">
    <property type="entry name" value="MSSS"/>
    <property type="match status" value="1"/>
</dbReference>
<dbReference type="EC" id="3.1.-.-" evidence="7"/>
<dbReference type="PANTHER" id="PTHR48466">
    <property type="entry name" value="OS10G0509000 PROTEIN-RELATED"/>
    <property type="match status" value="1"/>
</dbReference>
<comment type="function">
    <text evidence="7">Acts as a ribosome collision sensor, splitting the ribosome into its 2 subunits. Detects stalled/collided 70S ribosomes which it binds and splits by an ATP-hydrolysis driven conformational change. Acts upstream of the ribosome quality control system (RQC), a ribosome-associated complex that mediates the extraction of incompletely synthesized nascent chains from stalled ribosomes and their subsequent degradation. Probably generates substrates for RQC.</text>
</comment>
<evidence type="ECO:0000313" key="10">
    <source>
        <dbReference type="EMBL" id="HHS52077.1"/>
    </source>
</evidence>
<dbReference type="SMART" id="SM00534">
    <property type="entry name" value="MUTSac"/>
    <property type="match status" value="1"/>
</dbReference>
<dbReference type="NCBIfam" id="TIGR01069">
    <property type="entry name" value="mutS2"/>
    <property type="match status" value="1"/>
</dbReference>
<dbReference type="InterPro" id="IPR005747">
    <property type="entry name" value="MutS2"/>
</dbReference>
<keyword evidence="7" id="KW-0540">Nuclease</keyword>
<dbReference type="Gene3D" id="3.40.50.300">
    <property type="entry name" value="P-loop containing nucleotide triphosphate hydrolases"/>
    <property type="match status" value="1"/>
</dbReference>
<comment type="similarity">
    <text evidence="7">Belongs to the DNA mismatch repair MutS family. MutS2 subfamily.</text>
</comment>
<evidence type="ECO:0000256" key="4">
    <source>
        <dbReference type="ARBA" id="ARBA00022840"/>
    </source>
</evidence>
<dbReference type="AlphaFoldDB" id="A0A7C6EAH7"/>
<keyword evidence="8" id="KW-0175">Coiled coil</keyword>
<dbReference type="GO" id="GO:0030983">
    <property type="term" value="F:mismatched DNA binding"/>
    <property type="evidence" value="ECO:0007669"/>
    <property type="project" value="InterPro"/>
</dbReference>
<sequence>MDSHTLNVLDFPKVREVLADFTQTELGRAAALTIMPNPDLVWVKNELNCIEELMKLKEELNLSLVSDIRPLINASNQGGLSPAMLNQVRIALQGLRQIKEFLNKRKDRLPLIAHRLEQLQTFPSIEQAIDQAIDSTGTIKDEASPELKKIRRELRILRNEIVNRLEKIMTNHPDLFQEQGLTIKGERLVLPLRLEAKGKIQGILHDYSATGKTLFIEPIELVEDQNELARLKSQEADEIKRILARLTELVYQNRWAIFQSLKIIEQLDLLQAKKSFALRFDCCKPVITDDGQVQIVSGRHPLLVLKKNEVVPLNFSFPDNTKIVLISGPNAGGKTVVLKTVGIFGLMLACGMYLPGRYVAMPLYQDIFADIGDEQSLESDLSSFSAHLLRIKKILQDANPRSLVLLDEIGSSTAPEEGAALAIAILESLANLGVATLATSHLGQLKLFVQDTKGMANAAMEFLGRPTYRLIMGIPGESSALAISQELGLPPAIVNRAKDYLGKDWLDLSEKIKSLNEQLAKTEALNLALKQTKTELERLKHEYETKLAQFHTFQTEEKKKTIKEMKNLLQTTRSEIENLVRQIKETKAEKSAIVKAKQYLADKLSTIKALKPAITESPSEEYKPGDYVFSRTFRQQGVVVEAKESITVAFGNIKVKLPNEDLQKVGETSPKPAIDYTTFEFNPKLVIRGMTAYEAEEALAKFLDEAVIAGVKNLVILHGKGKAVLKKMVWQKLRKDPRVEALRLAEPYEGGDGVTLVQLK</sequence>
<dbReference type="PROSITE" id="PS00486">
    <property type="entry name" value="DNA_MISMATCH_REPAIR_2"/>
    <property type="match status" value="1"/>
</dbReference>
<dbReference type="FunFam" id="3.40.50.300:FF:000830">
    <property type="entry name" value="Endonuclease MutS2"/>
    <property type="match status" value="1"/>
</dbReference>
<dbReference type="PIRSF" id="PIRSF005814">
    <property type="entry name" value="MutS_YshD"/>
    <property type="match status" value="1"/>
</dbReference>
<dbReference type="SMART" id="SM00533">
    <property type="entry name" value="MUTSd"/>
    <property type="match status" value="1"/>
</dbReference>
<comment type="subunit">
    <text evidence="7">Homodimer. Binds to stalled ribosomes, contacting rRNA.</text>
</comment>
<dbReference type="InterPro" id="IPR007696">
    <property type="entry name" value="DNA_mismatch_repair_MutS_core"/>
</dbReference>
<dbReference type="GO" id="GO:0140664">
    <property type="term" value="F:ATP-dependent DNA damage sensor activity"/>
    <property type="evidence" value="ECO:0007669"/>
    <property type="project" value="InterPro"/>
</dbReference>
<keyword evidence="1 7" id="KW-0699">rRNA-binding</keyword>
<dbReference type="EC" id="3.6.4.-" evidence="7"/>
<dbReference type="SUPFAM" id="SSF48334">
    <property type="entry name" value="DNA repair protein MutS, domain III"/>
    <property type="match status" value="1"/>
</dbReference>
<dbReference type="GO" id="GO:0006298">
    <property type="term" value="P:mismatch repair"/>
    <property type="evidence" value="ECO:0007669"/>
    <property type="project" value="InterPro"/>
</dbReference>
<dbReference type="InterPro" id="IPR002625">
    <property type="entry name" value="Smr_dom"/>
</dbReference>
<dbReference type="PANTHER" id="PTHR48466:SF2">
    <property type="entry name" value="OS10G0509000 PROTEIN"/>
    <property type="match status" value="1"/>
</dbReference>
<dbReference type="Gene3D" id="3.30.1370.110">
    <property type="match status" value="1"/>
</dbReference>
<evidence type="ECO:0000256" key="5">
    <source>
        <dbReference type="ARBA" id="ARBA00022884"/>
    </source>
</evidence>